<dbReference type="InterPro" id="IPR050177">
    <property type="entry name" value="Lipid_A_modif_metabolic_enz"/>
</dbReference>
<evidence type="ECO:0000256" key="2">
    <source>
        <dbReference type="ARBA" id="ARBA00023002"/>
    </source>
</evidence>
<dbReference type="AlphaFoldDB" id="A0A517LXB4"/>
<keyword evidence="4" id="KW-0413">Isomerase</keyword>
<evidence type="ECO:0000313" key="4">
    <source>
        <dbReference type="EMBL" id="QDS87281.1"/>
    </source>
</evidence>
<dbReference type="Pfam" id="PF01073">
    <property type="entry name" value="3Beta_HSD"/>
    <property type="match status" value="1"/>
</dbReference>
<keyword evidence="2" id="KW-0560">Oxidoreductase</keyword>
<dbReference type="PANTHER" id="PTHR43245">
    <property type="entry name" value="BIFUNCTIONAL POLYMYXIN RESISTANCE PROTEIN ARNA"/>
    <property type="match status" value="1"/>
</dbReference>
<gene>
    <name evidence="4" type="ORF">EC9_14590</name>
</gene>
<proteinExistence type="inferred from homology"/>
<organism evidence="4 5">
    <name type="scientific">Rosistilla ulvae</name>
    <dbReference type="NCBI Taxonomy" id="1930277"/>
    <lineage>
        <taxon>Bacteria</taxon>
        <taxon>Pseudomonadati</taxon>
        <taxon>Planctomycetota</taxon>
        <taxon>Planctomycetia</taxon>
        <taxon>Pirellulales</taxon>
        <taxon>Pirellulaceae</taxon>
        <taxon>Rosistilla</taxon>
    </lineage>
</organism>
<dbReference type="RefSeq" id="WP_145343546.1">
    <property type="nucleotide sequence ID" value="NZ_CP036261.1"/>
</dbReference>
<dbReference type="EMBL" id="CP036261">
    <property type="protein sequence ID" value="QDS87281.1"/>
    <property type="molecule type" value="Genomic_DNA"/>
</dbReference>
<dbReference type="InterPro" id="IPR002225">
    <property type="entry name" value="3Beta_OHSteriod_DH/Estase"/>
</dbReference>
<evidence type="ECO:0000259" key="3">
    <source>
        <dbReference type="Pfam" id="PF01073"/>
    </source>
</evidence>
<evidence type="ECO:0000256" key="1">
    <source>
        <dbReference type="ARBA" id="ARBA00009219"/>
    </source>
</evidence>
<reference evidence="4 5" key="1">
    <citation type="submission" date="2019-02" db="EMBL/GenBank/DDBJ databases">
        <title>Deep-cultivation of Planctomycetes and their phenomic and genomic characterization uncovers novel biology.</title>
        <authorList>
            <person name="Wiegand S."/>
            <person name="Jogler M."/>
            <person name="Boedeker C."/>
            <person name="Pinto D."/>
            <person name="Vollmers J."/>
            <person name="Rivas-Marin E."/>
            <person name="Kohn T."/>
            <person name="Peeters S.H."/>
            <person name="Heuer A."/>
            <person name="Rast P."/>
            <person name="Oberbeckmann S."/>
            <person name="Bunk B."/>
            <person name="Jeske O."/>
            <person name="Meyerdierks A."/>
            <person name="Storesund J.E."/>
            <person name="Kallscheuer N."/>
            <person name="Luecker S."/>
            <person name="Lage O.M."/>
            <person name="Pohl T."/>
            <person name="Merkel B.J."/>
            <person name="Hornburger P."/>
            <person name="Mueller R.-W."/>
            <person name="Bruemmer F."/>
            <person name="Labrenz M."/>
            <person name="Spormann A.M."/>
            <person name="Op den Camp H."/>
            <person name="Overmann J."/>
            <person name="Amann R."/>
            <person name="Jetten M.S.M."/>
            <person name="Mascher T."/>
            <person name="Medema M.H."/>
            <person name="Devos D.P."/>
            <person name="Kaster A.-K."/>
            <person name="Ovreas L."/>
            <person name="Rohde M."/>
            <person name="Galperin M.Y."/>
            <person name="Jogler C."/>
        </authorList>
    </citation>
    <scope>NUCLEOTIDE SEQUENCE [LARGE SCALE GENOMIC DNA]</scope>
    <source>
        <strain evidence="4 5">EC9</strain>
    </source>
</reference>
<sequence length="330" mass="36312">MRVLVTGCGGFLGAEIVRQLLARGDDVVGLGRRDYPQLAEAGMQQVRGDVRNQTAVLRATEDVDAVIHTAAIAGVWGSYQHYFETNTLGTRHVIDACHQREIRSLVFCSSPSVTFGGDDQTGVDESEPYPDDYLCHYPRTKAAAEKEVLAANQPGRLLTCALRPHLIWAPDDPHLFPRLIQRARAGRLVRVGSGENLIDTIHVRNAAHAHLLALDRISSGETEAAGRAYFLSQGEPVGCWAWLSEILTAAGVEVPTRSISYRTAYKIGHGLELIYAATRRTSEPPMTRFVAAQLAKDHYFDITAARRLLGYEPIISTAQGLAELKSQWRD</sequence>
<dbReference type="PANTHER" id="PTHR43245:SF51">
    <property type="entry name" value="SHORT CHAIN DEHYDROGENASE_REDUCTASE FAMILY 42E, MEMBER 2"/>
    <property type="match status" value="1"/>
</dbReference>
<dbReference type="Gene3D" id="3.40.50.720">
    <property type="entry name" value="NAD(P)-binding Rossmann-like Domain"/>
    <property type="match status" value="1"/>
</dbReference>
<protein>
    <submittedName>
        <fullName evidence="4">3 beta-hydroxysteroid dehydrogenase/Delta 5--&gt;4-isomerase</fullName>
    </submittedName>
</protein>
<name>A0A517LXB4_9BACT</name>
<dbReference type="Proteomes" id="UP000319557">
    <property type="component" value="Chromosome"/>
</dbReference>
<dbReference type="GO" id="GO:0016853">
    <property type="term" value="F:isomerase activity"/>
    <property type="evidence" value="ECO:0007669"/>
    <property type="project" value="UniProtKB-KW"/>
</dbReference>
<dbReference type="GO" id="GO:0006694">
    <property type="term" value="P:steroid biosynthetic process"/>
    <property type="evidence" value="ECO:0007669"/>
    <property type="project" value="InterPro"/>
</dbReference>
<dbReference type="GO" id="GO:0016616">
    <property type="term" value="F:oxidoreductase activity, acting on the CH-OH group of donors, NAD or NADP as acceptor"/>
    <property type="evidence" value="ECO:0007669"/>
    <property type="project" value="InterPro"/>
</dbReference>
<dbReference type="InterPro" id="IPR036291">
    <property type="entry name" value="NAD(P)-bd_dom_sf"/>
</dbReference>
<accession>A0A517LXB4</accession>
<dbReference type="SUPFAM" id="SSF51735">
    <property type="entry name" value="NAD(P)-binding Rossmann-fold domains"/>
    <property type="match status" value="1"/>
</dbReference>
<feature type="domain" description="3-beta hydroxysteroid dehydrogenase/isomerase" evidence="3">
    <location>
        <begin position="4"/>
        <end position="256"/>
    </location>
</feature>
<dbReference type="OrthoDB" id="9811743at2"/>
<keyword evidence="5" id="KW-1185">Reference proteome</keyword>
<comment type="similarity">
    <text evidence="1">Belongs to the 3-beta-HSD family.</text>
</comment>
<dbReference type="KEGG" id="ruv:EC9_14590"/>
<evidence type="ECO:0000313" key="5">
    <source>
        <dbReference type="Proteomes" id="UP000319557"/>
    </source>
</evidence>